<organism evidence="1 2">
    <name type="scientific">Yaniella flava</name>
    <dbReference type="NCBI Taxonomy" id="287930"/>
    <lineage>
        <taxon>Bacteria</taxon>
        <taxon>Bacillati</taxon>
        <taxon>Actinomycetota</taxon>
        <taxon>Actinomycetes</taxon>
        <taxon>Micrococcales</taxon>
        <taxon>Micrococcaceae</taxon>
        <taxon>Yaniella</taxon>
    </lineage>
</organism>
<evidence type="ECO:0000313" key="1">
    <source>
        <dbReference type="EMBL" id="GAA2038589.1"/>
    </source>
</evidence>
<dbReference type="EMBL" id="BAAAMN010000040">
    <property type="protein sequence ID" value="GAA2038589.1"/>
    <property type="molecule type" value="Genomic_DNA"/>
</dbReference>
<proteinExistence type="predicted"/>
<reference evidence="1 2" key="1">
    <citation type="journal article" date="2019" name="Int. J. Syst. Evol. Microbiol.">
        <title>The Global Catalogue of Microorganisms (GCM) 10K type strain sequencing project: providing services to taxonomists for standard genome sequencing and annotation.</title>
        <authorList>
            <consortium name="The Broad Institute Genomics Platform"/>
            <consortium name="The Broad Institute Genome Sequencing Center for Infectious Disease"/>
            <person name="Wu L."/>
            <person name="Ma J."/>
        </authorList>
    </citation>
    <scope>NUCLEOTIDE SEQUENCE [LARGE SCALE GENOMIC DNA]</scope>
    <source>
        <strain evidence="1 2">JCM 13595</strain>
    </source>
</reference>
<protein>
    <submittedName>
        <fullName evidence="1">Uncharacterized protein</fullName>
    </submittedName>
</protein>
<keyword evidence="2" id="KW-1185">Reference proteome</keyword>
<evidence type="ECO:0000313" key="2">
    <source>
        <dbReference type="Proteomes" id="UP001501461"/>
    </source>
</evidence>
<gene>
    <name evidence="1" type="ORF">GCM10009720_18770</name>
</gene>
<name>A0ABN2UJT6_9MICC</name>
<sequence>MIGGFMRNSRGFRIVSADFAFEMKLCIVISRAQGRPETGSAETQKFFLEKIYSDPDEDEVEYRF</sequence>
<comment type="caution">
    <text evidence="1">The sequence shown here is derived from an EMBL/GenBank/DDBJ whole genome shotgun (WGS) entry which is preliminary data.</text>
</comment>
<dbReference type="Proteomes" id="UP001501461">
    <property type="component" value="Unassembled WGS sequence"/>
</dbReference>
<accession>A0ABN2UJT6</accession>